<dbReference type="Pfam" id="PF01569">
    <property type="entry name" value="PAP2"/>
    <property type="match status" value="1"/>
</dbReference>
<dbReference type="EMBL" id="BJWL01000022">
    <property type="protein sequence ID" value="GFZ11410.1"/>
    <property type="molecule type" value="Genomic_DNA"/>
</dbReference>
<evidence type="ECO:0000313" key="3">
    <source>
        <dbReference type="EMBL" id="GFZ11410.1"/>
    </source>
</evidence>
<dbReference type="Proteomes" id="UP000585474">
    <property type="component" value="Unassembled WGS sequence"/>
</dbReference>
<proteinExistence type="predicted"/>
<keyword evidence="4" id="KW-1185">Reference proteome</keyword>
<protein>
    <submittedName>
        <fullName evidence="3">Phosphatidic acid phosphatase (PAP2) family protein</fullName>
    </submittedName>
</protein>
<dbReference type="InterPro" id="IPR036938">
    <property type="entry name" value="PAP2/HPO_sf"/>
</dbReference>
<feature type="domain" description="Phosphatidic acid phosphatase type 2/haloperoxidase" evidence="2">
    <location>
        <begin position="103"/>
        <end position="144"/>
    </location>
</feature>
<dbReference type="Gene3D" id="1.20.144.10">
    <property type="entry name" value="Phosphatidic acid phosphatase type 2/haloperoxidase"/>
    <property type="match status" value="1"/>
</dbReference>
<evidence type="ECO:0000256" key="1">
    <source>
        <dbReference type="SAM" id="MobiDB-lite"/>
    </source>
</evidence>
<organism evidence="3 4">
    <name type="scientific">Actinidia rufa</name>
    <dbReference type="NCBI Taxonomy" id="165716"/>
    <lineage>
        <taxon>Eukaryota</taxon>
        <taxon>Viridiplantae</taxon>
        <taxon>Streptophyta</taxon>
        <taxon>Embryophyta</taxon>
        <taxon>Tracheophyta</taxon>
        <taxon>Spermatophyta</taxon>
        <taxon>Magnoliopsida</taxon>
        <taxon>eudicotyledons</taxon>
        <taxon>Gunneridae</taxon>
        <taxon>Pentapetalae</taxon>
        <taxon>asterids</taxon>
        <taxon>Ericales</taxon>
        <taxon>Actinidiaceae</taxon>
        <taxon>Actinidia</taxon>
    </lineage>
</organism>
<name>A0A7J0GKU8_9ERIC</name>
<comment type="caution">
    <text evidence="3">The sequence shown here is derived from an EMBL/GenBank/DDBJ whole genome shotgun (WGS) entry which is preliminary data.</text>
</comment>
<feature type="compositionally biased region" description="Polar residues" evidence="1">
    <location>
        <begin position="1"/>
        <end position="11"/>
    </location>
</feature>
<evidence type="ECO:0000259" key="2">
    <source>
        <dbReference type="Pfam" id="PF01569"/>
    </source>
</evidence>
<accession>A0A7J0GKU8</accession>
<sequence>MTHPPLNSVTDPRTLPKGRPIKPSPGLGFSGPRLHQPRRLRLSLHCSWYLLRSRPLNLASRHQDIGPTSPPRDVRALEPLAVHVFLHAPDLFQNRFFGSEPAVGFGAPGLAAHTMYSRVYLGYHTVAQVFAGAALGLVLGRLVLGGEFYTQMLLSGD</sequence>
<reference evidence="3 4" key="1">
    <citation type="submission" date="2019-07" db="EMBL/GenBank/DDBJ databases">
        <title>De Novo Assembly of kiwifruit Actinidia rufa.</title>
        <authorList>
            <person name="Sugita-Konishi S."/>
            <person name="Sato K."/>
            <person name="Mori E."/>
            <person name="Abe Y."/>
            <person name="Kisaki G."/>
            <person name="Hamano K."/>
            <person name="Suezawa K."/>
            <person name="Otani M."/>
            <person name="Fukuda T."/>
            <person name="Manabe T."/>
            <person name="Gomi K."/>
            <person name="Tabuchi M."/>
            <person name="Akimitsu K."/>
            <person name="Kataoka I."/>
        </authorList>
    </citation>
    <scope>NUCLEOTIDE SEQUENCE [LARGE SCALE GENOMIC DNA]</scope>
    <source>
        <strain evidence="4">cv. Fuchu</strain>
    </source>
</reference>
<gene>
    <name evidence="3" type="ORF">Acr_22g0008080</name>
</gene>
<evidence type="ECO:0000313" key="4">
    <source>
        <dbReference type="Proteomes" id="UP000585474"/>
    </source>
</evidence>
<dbReference type="InterPro" id="IPR000326">
    <property type="entry name" value="PAP2/HPO"/>
</dbReference>
<dbReference type="SUPFAM" id="SSF48317">
    <property type="entry name" value="Acid phosphatase/Vanadium-dependent haloperoxidase"/>
    <property type="match status" value="1"/>
</dbReference>
<feature type="region of interest" description="Disordered" evidence="1">
    <location>
        <begin position="1"/>
        <end position="33"/>
    </location>
</feature>
<dbReference type="AlphaFoldDB" id="A0A7J0GKU8"/>